<comment type="caution">
    <text evidence="1">The sequence shown here is derived from an EMBL/GenBank/DDBJ whole genome shotgun (WGS) entry which is preliminary data.</text>
</comment>
<proteinExistence type="predicted"/>
<dbReference type="Proteomes" id="UP001273350">
    <property type="component" value="Unassembled WGS sequence"/>
</dbReference>
<dbReference type="InterPro" id="IPR045571">
    <property type="entry name" value="DUF5907"/>
</dbReference>
<dbReference type="Pfam" id="PF19264">
    <property type="entry name" value="DUF5907"/>
    <property type="match status" value="5"/>
</dbReference>
<keyword evidence="2" id="KW-1185">Reference proteome</keyword>
<evidence type="ECO:0000313" key="2">
    <source>
        <dbReference type="Proteomes" id="UP001273350"/>
    </source>
</evidence>
<dbReference type="RefSeq" id="WP_230002235.1">
    <property type="nucleotide sequence ID" value="NZ_CP087134.1"/>
</dbReference>
<dbReference type="EMBL" id="JAWXVI010000012">
    <property type="protein sequence ID" value="MDX6191711.1"/>
    <property type="molecule type" value="Genomic_DNA"/>
</dbReference>
<accession>A0ABU4RHF5</accession>
<sequence length="1179" mass="120657">MNKNILKVGSILLLALATESVSSQVVQKIGDNPFALSPSAVLELESTSKGFLAPRMTTIQRDAIVPTAIGLIIYNITTKRLEVYDGSKWYSTSASDENVPLSGATMTGLLTLSGDPTANLGAATKQYVDTKANIAAPTFTGDAKAVTAAAADNDTSIATTAFVTTAVSNATPDATTSVKGKIQLAGDLLGSADSPSVVASTESKAGKVQLANEAETTAGTLASKAVHPKGLKVELDKKLNLLGGTMTGDLSMGLKNINNVGTLYFEDPSESLPRGFFSLSYNSNNFKIYNQQSKENNFSINATTGITTLTRIAISTNADNGNRPVAGQIATAKNTDGDVVWRDAPSVSGKLDLSGGTMTGDLNMGNQDITNANQITANNQIGMKDRTLTNTNIFYFYKNNGKLNIWSQTVGDAFSIDDTTGKTTLTSLAIGKGTDGGAPLTGQVATAADANGNIVWKSATANVADATETVMGKVQLATAAETKAGTLATRAVHPKGLKEALDLKAPIAAPTFTGDAKAETAAAADNDTSIATTAFVSTAVSNATPDATDAVKGKIQLAGDLSGTAASPTVVASTELKAGKVQLANEAETTAGTLDSKAVHPKGLKVELNKKAPIADPTFTGDAKAETAADGDNDTSIATTAFVDKAVSNATPDATTLVKGKIQLAGDLLGTAASPSVVASTESKAGKVQLATEVETTTGTDKTKAVHPAGLKVELDKKLNLLGGTMTGNLNMGAKDITNANVITVNNQMNIKDRLATNTNAFSLYKQNGKFGIWSPNTSDALSIDEVTGITTVTKLAIAKSKDGTAPEAGMILVSVDASGSLAWSVPEFKVASASETVKGLAQFATEAETTAGTLKTRAVHPAGLKVELDKKAPIADPTFTGDAKAVTAEAADNDTSIATTAFVSTAVSNATPDATTLVKGKIQLAGDLLGTADSPSVVVSTESKAGKVQLATEAETTTGTDKTKAVHPAGLKFELDKKAPVAAPTFTGDAKAETAAAADNDTSIATTAFVSTAVSNATPDATTLVKGKIQLAGDLLGTADSPSVVASTESKAGKVQLANAAETTTGTETTKAVHPAGLKVELDKKANLLTALRKVTANYTVVSTDELVVCTGNMTLTLPAVTTTNQGKKLTIKKSDQGTTLTFSAAVTYDGGTFTTLNYPKAVTVIADGSTWAVMSWN</sequence>
<name>A0ABU4RHF5_9FLAO</name>
<reference evidence="1 2" key="1">
    <citation type="submission" date="2023-11" db="EMBL/GenBank/DDBJ databases">
        <title>Unpublished Manusciprt.</title>
        <authorList>
            <person name="Saticioglu I.B."/>
            <person name="Ay H."/>
            <person name="Ajmi N."/>
            <person name="Altun S."/>
            <person name="Duman M."/>
        </authorList>
    </citation>
    <scope>NUCLEOTIDE SEQUENCE [LARGE SCALE GENOMIC DNA]</scope>
    <source>
        <strain evidence="1 2">Fl-318</strain>
    </source>
</reference>
<evidence type="ECO:0000313" key="1">
    <source>
        <dbReference type="EMBL" id="MDX6191711.1"/>
    </source>
</evidence>
<gene>
    <name evidence="1" type="ORF">SGQ83_20315</name>
</gene>
<organism evidence="1 2">
    <name type="scientific">Flavobacterium cupriresistens</name>
    <dbReference type="NCBI Taxonomy" id="2893885"/>
    <lineage>
        <taxon>Bacteria</taxon>
        <taxon>Pseudomonadati</taxon>
        <taxon>Bacteroidota</taxon>
        <taxon>Flavobacteriia</taxon>
        <taxon>Flavobacteriales</taxon>
        <taxon>Flavobacteriaceae</taxon>
        <taxon>Flavobacterium</taxon>
    </lineage>
</organism>
<protein>
    <submittedName>
        <fullName evidence="1">Uncharacterized protein</fullName>
    </submittedName>
</protein>